<organism evidence="1 2">
    <name type="scientific">Paramecium octaurelia</name>
    <dbReference type="NCBI Taxonomy" id="43137"/>
    <lineage>
        <taxon>Eukaryota</taxon>
        <taxon>Sar</taxon>
        <taxon>Alveolata</taxon>
        <taxon>Ciliophora</taxon>
        <taxon>Intramacronucleata</taxon>
        <taxon>Oligohymenophorea</taxon>
        <taxon>Peniculida</taxon>
        <taxon>Parameciidae</taxon>
        <taxon>Paramecium</taxon>
    </lineage>
</organism>
<dbReference type="Proteomes" id="UP000683925">
    <property type="component" value="Unassembled WGS sequence"/>
</dbReference>
<comment type="caution">
    <text evidence="1">The sequence shown here is derived from an EMBL/GenBank/DDBJ whole genome shotgun (WGS) entry which is preliminary data.</text>
</comment>
<evidence type="ECO:0000313" key="2">
    <source>
        <dbReference type="Proteomes" id="UP000683925"/>
    </source>
</evidence>
<accession>A0A8S1VYZ1</accession>
<name>A0A8S1VYZ1_PAROT</name>
<dbReference type="AlphaFoldDB" id="A0A8S1VYZ1"/>
<gene>
    <name evidence="1" type="ORF">POCTA_138.1.T0730011</name>
</gene>
<protein>
    <submittedName>
        <fullName evidence="1">Uncharacterized protein</fullName>
    </submittedName>
</protein>
<keyword evidence="2" id="KW-1185">Reference proteome</keyword>
<evidence type="ECO:0000313" key="1">
    <source>
        <dbReference type="EMBL" id="CAD8179426.1"/>
    </source>
</evidence>
<proteinExistence type="predicted"/>
<sequence length="78" mass="9390">MEAEELLFIYLKYDFITLQYDLFVAEGKFIIVKSYHLYDSSSSLILFKLLECEIMLIILMHKSHFLIIIQFEIYQRSS</sequence>
<dbReference type="EMBL" id="CAJJDP010000072">
    <property type="protein sequence ID" value="CAD8179426.1"/>
    <property type="molecule type" value="Genomic_DNA"/>
</dbReference>
<reference evidence="1" key="1">
    <citation type="submission" date="2021-01" db="EMBL/GenBank/DDBJ databases">
        <authorList>
            <consortium name="Genoscope - CEA"/>
            <person name="William W."/>
        </authorList>
    </citation>
    <scope>NUCLEOTIDE SEQUENCE</scope>
</reference>